<feature type="transmembrane region" description="Helical" evidence="1">
    <location>
        <begin position="168"/>
        <end position="186"/>
    </location>
</feature>
<keyword evidence="1" id="KW-0812">Transmembrane</keyword>
<reference evidence="2 3" key="1">
    <citation type="submission" date="2017-07" db="EMBL/GenBank/DDBJ databases">
        <title>Leptospira spp. isolated from tropical soils.</title>
        <authorList>
            <person name="Thibeaux R."/>
            <person name="Iraola G."/>
            <person name="Ferres I."/>
            <person name="Bierque E."/>
            <person name="Girault D."/>
            <person name="Soupe-Gilbert M.-E."/>
            <person name="Picardeau M."/>
            <person name="Goarant C."/>
        </authorList>
    </citation>
    <scope>NUCLEOTIDE SEQUENCE [LARGE SCALE GENOMIC DNA]</scope>
    <source>
        <strain evidence="2 3">MCA1-C-A1</strain>
    </source>
</reference>
<accession>A0A2M9XDD0</accession>
<evidence type="ECO:0000313" key="2">
    <source>
        <dbReference type="EMBL" id="PJZ25706.1"/>
    </source>
</evidence>
<dbReference type="EMBL" id="NPDN01000004">
    <property type="protein sequence ID" value="PJZ25706.1"/>
    <property type="molecule type" value="Genomic_DNA"/>
</dbReference>
<feature type="transmembrane region" description="Helical" evidence="1">
    <location>
        <begin position="134"/>
        <end position="156"/>
    </location>
</feature>
<dbReference type="RefSeq" id="WP_100706349.1">
    <property type="nucleotide sequence ID" value="NZ_NPDL01000001.1"/>
</dbReference>
<name>A0A2M9XDD0_9LEPT</name>
<proteinExistence type="predicted"/>
<comment type="caution">
    <text evidence="2">The sequence shown here is derived from an EMBL/GenBank/DDBJ whole genome shotgun (WGS) entry which is preliminary data.</text>
</comment>
<feature type="transmembrane region" description="Helical" evidence="1">
    <location>
        <begin position="47"/>
        <end position="68"/>
    </location>
</feature>
<keyword evidence="1" id="KW-1133">Transmembrane helix</keyword>
<feature type="transmembrane region" description="Helical" evidence="1">
    <location>
        <begin position="102"/>
        <end position="122"/>
    </location>
</feature>
<dbReference type="Proteomes" id="UP000232196">
    <property type="component" value="Unassembled WGS sequence"/>
</dbReference>
<dbReference type="AlphaFoldDB" id="A0A2M9XDD0"/>
<evidence type="ECO:0000256" key="1">
    <source>
        <dbReference type="SAM" id="Phobius"/>
    </source>
</evidence>
<organism evidence="2 3">
    <name type="scientific">Leptospira hartskeerlii</name>
    <dbReference type="NCBI Taxonomy" id="2023177"/>
    <lineage>
        <taxon>Bacteria</taxon>
        <taxon>Pseudomonadati</taxon>
        <taxon>Spirochaetota</taxon>
        <taxon>Spirochaetia</taxon>
        <taxon>Leptospirales</taxon>
        <taxon>Leptospiraceae</taxon>
        <taxon>Leptospira</taxon>
    </lineage>
</organism>
<gene>
    <name evidence="2" type="ORF">CH357_08630</name>
</gene>
<evidence type="ECO:0000313" key="3">
    <source>
        <dbReference type="Proteomes" id="UP000232196"/>
    </source>
</evidence>
<keyword evidence="1" id="KW-0472">Membrane</keyword>
<keyword evidence="3" id="KW-1185">Reference proteome</keyword>
<sequence length="190" mass="21755">MIKNLLRDLSLALPATPVVLNGWKRFLSQLLGRFIEFYSEKSGKEKLIFVLALLQLFFSLGSWINYSINLGVESGQDLISKLGSFFGIEPIRSGLEEVNVRTAANIFFIIPCFLTFFFGGFWRSEWVGKTIVILQGFSGILLLLGVLLPDVFFVSFIRDQDYYYNFNFYAFCSFWALTTISSLTLWNSKI</sequence>
<dbReference type="OrthoDB" id="329727at2"/>
<protein>
    <submittedName>
        <fullName evidence="2">Uncharacterized protein</fullName>
    </submittedName>
</protein>